<dbReference type="InterPro" id="IPR003594">
    <property type="entry name" value="HATPase_dom"/>
</dbReference>
<organism evidence="9 10">
    <name type="scientific">Leucosporidium creatinivorum</name>
    <dbReference type="NCBI Taxonomy" id="106004"/>
    <lineage>
        <taxon>Eukaryota</taxon>
        <taxon>Fungi</taxon>
        <taxon>Dikarya</taxon>
        <taxon>Basidiomycota</taxon>
        <taxon>Pucciniomycotina</taxon>
        <taxon>Microbotryomycetes</taxon>
        <taxon>Leucosporidiales</taxon>
        <taxon>Leucosporidium</taxon>
    </lineage>
</organism>
<evidence type="ECO:0000256" key="3">
    <source>
        <dbReference type="PROSITE-ProRule" id="PRU00169"/>
    </source>
</evidence>
<dbReference type="SUPFAM" id="SSF55874">
    <property type="entry name" value="ATPase domain of HSP90 chaperone/DNA topoisomerase II/histidine kinase"/>
    <property type="match status" value="1"/>
</dbReference>
<dbReference type="CDD" id="cd16922">
    <property type="entry name" value="HATPase_EvgS-ArcB-TorS-like"/>
    <property type="match status" value="1"/>
</dbReference>
<dbReference type="InterPro" id="IPR000014">
    <property type="entry name" value="PAS"/>
</dbReference>
<dbReference type="CDD" id="cd00082">
    <property type="entry name" value="HisKA"/>
    <property type="match status" value="1"/>
</dbReference>
<dbReference type="CDD" id="cd17546">
    <property type="entry name" value="REC_hyHK_CKI1_RcsC-like"/>
    <property type="match status" value="1"/>
</dbReference>
<dbReference type="FunFam" id="3.30.450.20:FF:000099">
    <property type="entry name" value="Sensory box sensor histidine kinase"/>
    <property type="match status" value="1"/>
</dbReference>
<gene>
    <name evidence="9" type="ORF">BCR35DRAFT_201665</name>
</gene>
<proteinExistence type="predicted"/>
<dbReference type="InterPro" id="IPR001610">
    <property type="entry name" value="PAC"/>
</dbReference>
<dbReference type="PANTHER" id="PTHR45339">
    <property type="entry name" value="HYBRID SIGNAL TRANSDUCTION HISTIDINE KINASE J"/>
    <property type="match status" value="1"/>
</dbReference>
<keyword evidence="10" id="KW-1185">Reference proteome</keyword>
<dbReference type="PRINTS" id="PR00344">
    <property type="entry name" value="BCTRLSENSOR"/>
</dbReference>
<feature type="domain" description="Response regulatory" evidence="6">
    <location>
        <begin position="1310"/>
        <end position="1428"/>
    </location>
</feature>
<dbReference type="Gene3D" id="3.40.50.2300">
    <property type="match status" value="1"/>
</dbReference>
<dbReference type="InterPro" id="IPR036097">
    <property type="entry name" value="HisK_dim/P_sf"/>
</dbReference>
<dbReference type="InterPro" id="IPR001789">
    <property type="entry name" value="Sig_transdc_resp-reg_receiver"/>
</dbReference>
<dbReference type="InterPro" id="IPR036890">
    <property type="entry name" value="HATPase_C_sf"/>
</dbReference>
<evidence type="ECO:0000313" key="9">
    <source>
        <dbReference type="EMBL" id="ORY59038.1"/>
    </source>
</evidence>
<dbReference type="PROSITE" id="PS50112">
    <property type="entry name" value="PAS"/>
    <property type="match status" value="1"/>
</dbReference>
<feature type="region of interest" description="Disordered" evidence="4">
    <location>
        <begin position="304"/>
        <end position="337"/>
    </location>
</feature>
<dbReference type="SUPFAM" id="SSF52172">
    <property type="entry name" value="CheY-like"/>
    <property type="match status" value="1"/>
</dbReference>
<dbReference type="PROSITE" id="PS50110">
    <property type="entry name" value="RESPONSE_REGULATORY"/>
    <property type="match status" value="1"/>
</dbReference>
<dbReference type="Gene3D" id="3.30.565.10">
    <property type="entry name" value="Histidine kinase-like ATPase, C-terminal domain"/>
    <property type="match status" value="1"/>
</dbReference>
<evidence type="ECO:0000259" key="5">
    <source>
        <dbReference type="PROSITE" id="PS50109"/>
    </source>
</evidence>
<feature type="compositionally biased region" description="Pro residues" evidence="4">
    <location>
        <begin position="401"/>
        <end position="414"/>
    </location>
</feature>
<accession>A0A1Y2DIG8</accession>
<dbReference type="PANTHER" id="PTHR45339:SF1">
    <property type="entry name" value="HYBRID SIGNAL TRANSDUCTION HISTIDINE KINASE J"/>
    <property type="match status" value="1"/>
</dbReference>
<dbReference type="InterPro" id="IPR003661">
    <property type="entry name" value="HisK_dim/P_dom"/>
</dbReference>
<dbReference type="EMBL" id="MCGR01000077">
    <property type="protein sequence ID" value="ORY59038.1"/>
    <property type="molecule type" value="Genomic_DNA"/>
</dbReference>
<dbReference type="SMART" id="SM00086">
    <property type="entry name" value="PAC"/>
    <property type="match status" value="1"/>
</dbReference>
<dbReference type="Gene3D" id="3.30.450.20">
    <property type="entry name" value="PAS domain"/>
    <property type="match status" value="2"/>
</dbReference>
<dbReference type="Gene3D" id="1.10.287.130">
    <property type="match status" value="1"/>
</dbReference>
<dbReference type="SMART" id="SM00091">
    <property type="entry name" value="PAS"/>
    <property type="match status" value="2"/>
</dbReference>
<dbReference type="InterPro" id="IPR004358">
    <property type="entry name" value="Sig_transdc_His_kin-like_C"/>
</dbReference>
<sequence>MARPPPFLRTRSSPTLTPTSSPPPLTDTLLSTLPLPLLVFEPSLRLHSINLAGRAAFGLPDSLGFDKSFGPGGAEQFFWTHPGMEGETPGERIRHELSRLASMPSEWGAGDAMEMKSASSIRWWSEVRVQSFVPEAEAATRSRRSSKADLAEELALSSLDSSGSSPPLPGGSSSGSNTPTRRYGNEWYSVLLLRPIPCPPSRPPPHSSLPPATSTIAPLRRQGSSSDRTPTLLATERMDPLGGLWPVEGPAEPMTGIKEDPSSTEGDWAHTIPPPSALSKEKLAAASAQREAAVNNRPFLPLRLSALPSPGTPPLSSGGTASSRSSRGSLLSNGTFSSASSAETSVHSASHPAAPSSAAVDSTPVAVTGMGISVSSAGIQLSQSQPLVTDVPQPKMVARQPSPPRPTSLPPAAPVPHTSRPDPPALLKFAALSNLPKTGVIVADTDLSSGFVNGLARELLMGIPARAQQPSSTSSTSPPPPEDWWSAGHWTADDSWSTLSGSTSADSSFFPLASSHSDRANPFEAKDLMHSAIIAAGEAKPVQKNKGTAGSSIRIGKPQESNRYRATVAAILARSLISAETSRGGDAQGRWEAATPVGASLSSSAPSAGPSFVGVGTKQGRKPYKVFDHSFSQRIIDPFEPLLEITARKGEHPASVGEDDIEDDSAASGMIVGVEVEVWEAGEGTEGSYVTSTSSSTRRKRVRRRLVEITAAPIFAPSAVAGEKPQHMGGMLLLRDVTDDRGRAAPGYAQSASLREGSKRRKKAAGDAYFKQILDHMPQMVWTTTPLGSHDFFNQNWYDFTGLEPEQSLGLGWQSPFHEDDMPAALKAWSHSLETGDPYSVEYRCRRGDGTWRWMLGRALPLRSLSGEIEAWFGTCTDVEEFIQIRSQLAKTQEQVTAIIEGADVLIWAIDRDWKLTFFSHPTFLGEGKEAVGRNIKDIWPESPLYAKCQEIMDGVVPSARMEWIPSRVMSENFYRCLLTPLTETRVDGTVDIIGVIVVATDVTDLNKAQERLRQSYEERAHLQASEAAANEASRLKTEFVANISHEIRTPIAGVINMAELLLDDTTLAEVHRTSIGKIMRSGEILLEMVGMVLDMGKVEAGKLDLEHRPFLLEDIIADARIFSVAASRKKLAFTCEADSSLFAGQVLGDMPRLRQVIANLLSNALKFTKDGTITLRVRQEGETRNEIHVRFEVEDTGVGIKQEAIPQLFKPFQQADASTARQYGGTGLGLCIAKNVRLCPPPPRSLQQLTLASLIQLLGLMGGTVELESTFGVGTKMTVLLPLEKAPLTLVDLPAPDLPQGDLVRENTWILVTDDNELNREIITKTLTKMRFNVESASDGLEAIAAVHRRHFDLVLMDGQMHTLDGYEATKRIRQSSDPKIANMTIIALTASAIQGDRERCIASGMSDYLSKPVRAKVLEAMILKHLATSPPASRRGSGSASTPGADTVSSLMSMDFSPVLSSSSAAAVDDDPHSSSSRRRPSHPSYSTEAVPIPMPPSSSSTTTTTTPTWSPTFSTSPRS</sequence>
<feature type="region of interest" description="Disordered" evidence="4">
    <location>
        <begin position="1464"/>
        <end position="1522"/>
    </location>
</feature>
<dbReference type="SUPFAM" id="SSF55785">
    <property type="entry name" value="PYP-like sensor domain (PAS domain)"/>
    <property type="match status" value="2"/>
</dbReference>
<dbReference type="SMART" id="SM00388">
    <property type="entry name" value="HisKA"/>
    <property type="match status" value="1"/>
</dbReference>
<feature type="domain" description="PAS" evidence="7">
    <location>
        <begin position="766"/>
        <end position="836"/>
    </location>
</feature>
<dbReference type="Proteomes" id="UP000193467">
    <property type="component" value="Unassembled WGS sequence"/>
</dbReference>
<dbReference type="InterPro" id="IPR000700">
    <property type="entry name" value="PAS-assoc_C"/>
</dbReference>
<feature type="compositionally biased region" description="Low complexity" evidence="4">
    <location>
        <begin position="8"/>
        <end position="19"/>
    </location>
</feature>
<feature type="domain" description="Histidine kinase" evidence="5">
    <location>
        <begin position="1043"/>
        <end position="1286"/>
    </location>
</feature>
<evidence type="ECO:0008006" key="11">
    <source>
        <dbReference type="Google" id="ProtNLM"/>
    </source>
</evidence>
<feature type="compositionally biased region" description="Polar residues" evidence="4">
    <location>
        <begin position="212"/>
        <end position="229"/>
    </location>
</feature>
<dbReference type="SMART" id="SM00387">
    <property type="entry name" value="HATPase_c"/>
    <property type="match status" value="1"/>
</dbReference>
<evidence type="ECO:0000256" key="4">
    <source>
        <dbReference type="SAM" id="MobiDB-lite"/>
    </source>
</evidence>
<evidence type="ECO:0000313" key="10">
    <source>
        <dbReference type="Proteomes" id="UP000193467"/>
    </source>
</evidence>
<dbReference type="Pfam" id="PF08447">
    <property type="entry name" value="PAS_3"/>
    <property type="match status" value="1"/>
</dbReference>
<keyword evidence="1 3" id="KW-0597">Phosphoprotein</keyword>
<dbReference type="NCBIfam" id="TIGR00229">
    <property type="entry name" value="sensory_box"/>
    <property type="match status" value="1"/>
</dbReference>
<feature type="domain" description="PAC" evidence="8">
    <location>
        <begin position="839"/>
        <end position="891"/>
    </location>
</feature>
<dbReference type="PROSITE" id="PS50109">
    <property type="entry name" value="HIS_KIN"/>
    <property type="match status" value="1"/>
</dbReference>
<evidence type="ECO:0000256" key="1">
    <source>
        <dbReference type="ARBA" id="ARBA00022553"/>
    </source>
</evidence>
<feature type="modified residue" description="4-aspartylphosphate" evidence="3">
    <location>
        <position position="1359"/>
    </location>
</feature>
<protein>
    <recommendedName>
        <fullName evidence="11">Histidine kinase</fullName>
    </recommendedName>
</protein>
<evidence type="ECO:0000256" key="2">
    <source>
        <dbReference type="ARBA" id="ARBA00023012"/>
    </source>
</evidence>
<dbReference type="SMART" id="SM00448">
    <property type="entry name" value="REC"/>
    <property type="match status" value="1"/>
</dbReference>
<feature type="compositionally biased region" description="Low complexity" evidence="4">
    <location>
        <begin position="155"/>
        <end position="176"/>
    </location>
</feature>
<dbReference type="InterPro" id="IPR035965">
    <property type="entry name" value="PAS-like_dom_sf"/>
</dbReference>
<dbReference type="OrthoDB" id="10266508at2759"/>
<feature type="compositionally biased region" description="Low complexity" evidence="4">
    <location>
        <begin position="1500"/>
        <end position="1522"/>
    </location>
</feature>
<dbReference type="Pfam" id="PF00072">
    <property type="entry name" value="Response_reg"/>
    <property type="match status" value="1"/>
</dbReference>
<evidence type="ECO:0000259" key="6">
    <source>
        <dbReference type="PROSITE" id="PS50110"/>
    </source>
</evidence>
<feature type="region of interest" description="Disordered" evidence="4">
    <location>
        <begin position="384"/>
        <end position="422"/>
    </location>
</feature>
<feature type="region of interest" description="Disordered" evidence="4">
    <location>
        <begin position="155"/>
        <end position="181"/>
    </location>
</feature>
<feature type="region of interest" description="Disordered" evidence="4">
    <location>
        <begin position="198"/>
        <end position="232"/>
    </location>
</feature>
<feature type="region of interest" description="Disordered" evidence="4">
    <location>
        <begin position="466"/>
        <end position="489"/>
    </location>
</feature>
<dbReference type="CDD" id="cd00130">
    <property type="entry name" value="PAS"/>
    <property type="match status" value="1"/>
</dbReference>
<dbReference type="GO" id="GO:0000155">
    <property type="term" value="F:phosphorelay sensor kinase activity"/>
    <property type="evidence" value="ECO:0007669"/>
    <property type="project" value="InterPro"/>
</dbReference>
<name>A0A1Y2DIG8_9BASI</name>
<dbReference type="InterPro" id="IPR011006">
    <property type="entry name" value="CheY-like_superfamily"/>
</dbReference>
<feature type="compositionally biased region" description="Pro residues" evidence="4">
    <location>
        <begin position="198"/>
        <end position="208"/>
    </location>
</feature>
<dbReference type="STRING" id="106004.A0A1Y2DIG8"/>
<dbReference type="InterPro" id="IPR005467">
    <property type="entry name" value="His_kinase_dom"/>
</dbReference>
<feature type="region of interest" description="Disordered" evidence="4">
    <location>
        <begin position="1"/>
        <end position="25"/>
    </location>
</feature>
<reference evidence="9 10" key="1">
    <citation type="submission" date="2016-07" db="EMBL/GenBank/DDBJ databases">
        <title>Pervasive Adenine N6-methylation of Active Genes in Fungi.</title>
        <authorList>
            <consortium name="DOE Joint Genome Institute"/>
            <person name="Mondo S.J."/>
            <person name="Dannebaum R.O."/>
            <person name="Kuo R.C."/>
            <person name="Labutti K."/>
            <person name="Haridas S."/>
            <person name="Kuo A."/>
            <person name="Salamov A."/>
            <person name="Ahrendt S.R."/>
            <person name="Lipzen A."/>
            <person name="Sullivan W."/>
            <person name="Andreopoulos W.B."/>
            <person name="Clum A."/>
            <person name="Lindquist E."/>
            <person name="Daum C."/>
            <person name="Ramamoorthy G.K."/>
            <person name="Gryganskyi A."/>
            <person name="Culley D."/>
            <person name="Magnuson J.K."/>
            <person name="James T.Y."/>
            <person name="O'Malley M.A."/>
            <person name="Stajich J.E."/>
            <person name="Spatafora J.W."/>
            <person name="Visel A."/>
            <person name="Grigoriev I.V."/>
        </authorList>
    </citation>
    <scope>NUCLEOTIDE SEQUENCE [LARGE SCALE GENOMIC DNA]</scope>
    <source>
        <strain evidence="9 10">62-1032</strain>
    </source>
</reference>
<dbReference type="Pfam" id="PF00512">
    <property type="entry name" value="HisKA"/>
    <property type="match status" value="1"/>
</dbReference>
<dbReference type="SUPFAM" id="SSF47384">
    <property type="entry name" value="Homodimeric domain of signal transducing histidine kinase"/>
    <property type="match status" value="1"/>
</dbReference>
<dbReference type="InterPro" id="IPR013655">
    <property type="entry name" value="PAS_fold_3"/>
</dbReference>
<keyword evidence="2" id="KW-0902">Two-component regulatory system</keyword>
<evidence type="ECO:0000259" key="8">
    <source>
        <dbReference type="PROSITE" id="PS50113"/>
    </source>
</evidence>
<dbReference type="PROSITE" id="PS50113">
    <property type="entry name" value="PAC"/>
    <property type="match status" value="1"/>
</dbReference>
<dbReference type="InParanoid" id="A0A1Y2DIG8"/>
<dbReference type="Pfam" id="PF02518">
    <property type="entry name" value="HATPase_c"/>
    <property type="match status" value="1"/>
</dbReference>
<comment type="caution">
    <text evidence="9">The sequence shown here is derived from an EMBL/GenBank/DDBJ whole genome shotgun (WGS) entry which is preliminary data.</text>
</comment>
<evidence type="ECO:0000259" key="7">
    <source>
        <dbReference type="PROSITE" id="PS50112"/>
    </source>
</evidence>